<dbReference type="AlphaFoldDB" id="A0A1J4L0C6"/>
<gene>
    <name evidence="3" type="ORF">TRFO_12786</name>
</gene>
<dbReference type="InterPro" id="IPR008266">
    <property type="entry name" value="Tyr_kinase_AS"/>
</dbReference>
<dbReference type="RefSeq" id="XP_068370051.1">
    <property type="nucleotide sequence ID" value="XM_068496849.1"/>
</dbReference>
<organism evidence="3 4">
    <name type="scientific">Tritrichomonas foetus</name>
    <dbReference type="NCBI Taxonomy" id="1144522"/>
    <lineage>
        <taxon>Eukaryota</taxon>
        <taxon>Metamonada</taxon>
        <taxon>Parabasalia</taxon>
        <taxon>Tritrichomonadida</taxon>
        <taxon>Tritrichomonadidae</taxon>
        <taxon>Tritrichomonas</taxon>
    </lineage>
</organism>
<dbReference type="PROSITE" id="PS50011">
    <property type="entry name" value="PROTEIN_KINASE_DOM"/>
    <property type="match status" value="1"/>
</dbReference>
<keyword evidence="3" id="KW-0418">Kinase</keyword>
<evidence type="ECO:0000313" key="4">
    <source>
        <dbReference type="Proteomes" id="UP000179807"/>
    </source>
</evidence>
<name>A0A1J4L0C6_9EUKA</name>
<feature type="region of interest" description="Disordered" evidence="1">
    <location>
        <begin position="980"/>
        <end position="999"/>
    </location>
</feature>
<feature type="domain" description="Protein kinase" evidence="2">
    <location>
        <begin position="4"/>
        <end position="257"/>
    </location>
</feature>
<dbReference type="PANTHER" id="PTHR46562">
    <property type="entry name" value="SERINE/THREONINE-KINASE ULK4-LIKE PROTEIN-RELATED"/>
    <property type="match status" value="1"/>
</dbReference>
<dbReference type="GO" id="GO:0005524">
    <property type="term" value="F:ATP binding"/>
    <property type="evidence" value="ECO:0007669"/>
    <property type="project" value="InterPro"/>
</dbReference>
<dbReference type="InterPro" id="IPR016024">
    <property type="entry name" value="ARM-type_fold"/>
</dbReference>
<dbReference type="InterPro" id="IPR000719">
    <property type="entry name" value="Prot_kinase_dom"/>
</dbReference>
<keyword evidence="3" id="KW-0808">Transferase</keyword>
<dbReference type="EMBL" id="MLAK01000057">
    <property type="protein sequence ID" value="OHT16915.1"/>
    <property type="molecule type" value="Genomic_DNA"/>
</dbReference>
<dbReference type="InterPro" id="IPR011989">
    <property type="entry name" value="ARM-like"/>
</dbReference>
<evidence type="ECO:0000256" key="1">
    <source>
        <dbReference type="SAM" id="MobiDB-lite"/>
    </source>
</evidence>
<evidence type="ECO:0000259" key="2">
    <source>
        <dbReference type="PROSITE" id="PS50011"/>
    </source>
</evidence>
<dbReference type="Proteomes" id="UP000179807">
    <property type="component" value="Unassembled WGS sequence"/>
</dbReference>
<dbReference type="InterPro" id="IPR044591">
    <property type="entry name" value="RUK"/>
</dbReference>
<dbReference type="Gene3D" id="1.25.10.10">
    <property type="entry name" value="Leucine-rich Repeat Variant"/>
    <property type="match status" value="1"/>
</dbReference>
<evidence type="ECO:0000313" key="3">
    <source>
        <dbReference type="EMBL" id="OHT16915.1"/>
    </source>
</evidence>
<dbReference type="PROSITE" id="PS00109">
    <property type="entry name" value="PROTEIN_KINASE_TYR"/>
    <property type="match status" value="1"/>
</dbReference>
<dbReference type="Pfam" id="PF00069">
    <property type="entry name" value="Pkinase"/>
    <property type="match status" value="1"/>
</dbReference>
<dbReference type="InterPro" id="IPR011009">
    <property type="entry name" value="Kinase-like_dom_sf"/>
</dbReference>
<dbReference type="SUPFAM" id="SSF48371">
    <property type="entry name" value="ARM repeat"/>
    <property type="match status" value="1"/>
</dbReference>
<accession>A0A1J4L0C6</accession>
<sequence length="1161" mass="129150">MCEVEIYNEIGSGRNGLTYQPTTVYKGRLRNSIEFVAVKCIDIQRLAEVTSSFNLAKKLNHDNIVKVMGLVQDSSRLQLIVEYCPGGTLLDLLERDVSLPESVIQIFASDILSAFKYLHNNKILYRDLSPRNILLDECGLIKLGDFCRSGKFGEPIDFSLVDIEMLQFLPPELLNDESMPTIASDIYGFGCLLYYMATGSPPFVSTDEDMLINMIFNEQVCKIDEMSNEFNDLIKKCLSKDPNNRPTWKELVSHKFLKEALLDRLDDAFVDLKTLPNDSIFITDQRNAQTPNNNQRNSRSFALSQSLSVSLKGSLSNYINMNQKNSQQNDQQNIQQKNDLIKNKKDLLKSSIDIKARETNTQDQKDSKSDSIKECEFGFTNSKTLMYEAIKNLILQNNLFSQNYLSVNPSIMKDNFPPFEGIAMPVSPASLRSNNADDVEKSVSKLCSFFKGPDRMNTKSPVLTYLITQSKFPETAQNIANSPLLNVLIEQAVETSHSQLSALFLTLYGSILSNTSYIGPKNIKSLIEKLPVLEKLCSSPHDSITEKAVAAVGELLSFLCRTDSISDDISSLFSVFSKIVLNALKSKNDTSRHISLKIIINVSLSGYLTEVFENIDIIENVLSHFEITSQSNNQGNNQINYLNESFSICVAAIFIFKPPTLLDFASRVSHQLISLSNNSNAQIMGIVIATATNTLLAMRDLIVNIFNEGNGEVKNKAFLALCLIFKDHSHEFVELAPKFFSHLEKFLNVPDFEPVVSWAIQCCESAVDAVTVGEDYDLLQIVYQAIQIKQLALSIWTTKFEKKVRKIVRNTTFNNAKSEVALQLIQCALCYNICDFSIVSDLCRALNSQLGIVRFTVVKIIADASSQKPFSDSLMQFIESNVLTQLIALLQDEPFVVDQTLRILYNSAEMKPEKDSTVLKAISKPSVVSLIISSVIDNTYALNLITRIIDARTVSVDSLLQARLVPTILSSMEKKPLNNQNYANNANNSNAGNNNVAANNGLSVGTNDGSLRLLRSALNMVAHQMSEMKRDAKRNFMKSVHSLATMGPKTAVMLLDSDLACECFCLLVRIFEPQGTQNEVLIDSSLHPFSISLSQGCRRPECAGNLIQALNTLQWAAENSSAVRLRLKGAGTLMSALKKAAEYGSEELKAASIACQKVIRG</sequence>
<reference evidence="3" key="1">
    <citation type="submission" date="2016-10" db="EMBL/GenBank/DDBJ databases">
        <authorList>
            <person name="Benchimol M."/>
            <person name="Almeida L.G."/>
            <person name="Vasconcelos A.T."/>
            <person name="Perreira-Neves A."/>
            <person name="Rosa I.A."/>
            <person name="Tasca T."/>
            <person name="Bogo M.R."/>
            <person name="de Souza W."/>
        </authorList>
    </citation>
    <scope>NUCLEOTIDE SEQUENCE [LARGE SCALE GENOMIC DNA]</scope>
    <source>
        <strain evidence="3">K</strain>
    </source>
</reference>
<dbReference type="VEuPathDB" id="TrichDB:TRFO_12786"/>
<keyword evidence="4" id="KW-1185">Reference proteome</keyword>
<dbReference type="SUPFAM" id="SSF56112">
    <property type="entry name" value="Protein kinase-like (PK-like)"/>
    <property type="match status" value="1"/>
</dbReference>
<proteinExistence type="predicted"/>
<dbReference type="OrthoDB" id="24822at2759"/>
<comment type="caution">
    <text evidence="3">The sequence shown here is derived from an EMBL/GenBank/DDBJ whole genome shotgun (WGS) entry which is preliminary data.</text>
</comment>
<dbReference type="PANTHER" id="PTHR46562:SF1">
    <property type="entry name" value="SERINE_THREONINE-PROTEIN KINASE ULK4"/>
    <property type="match status" value="1"/>
</dbReference>
<dbReference type="GO" id="GO:0004672">
    <property type="term" value="F:protein kinase activity"/>
    <property type="evidence" value="ECO:0007669"/>
    <property type="project" value="InterPro"/>
</dbReference>
<dbReference type="Gene3D" id="1.10.510.10">
    <property type="entry name" value="Transferase(Phosphotransferase) domain 1"/>
    <property type="match status" value="1"/>
</dbReference>
<dbReference type="GO" id="GO:0008017">
    <property type="term" value="F:microtubule binding"/>
    <property type="evidence" value="ECO:0007669"/>
    <property type="project" value="InterPro"/>
</dbReference>
<dbReference type="GeneID" id="94831553"/>
<protein>
    <submittedName>
        <fullName evidence="3">CAMK family protein kinase</fullName>
    </submittedName>
</protein>